<dbReference type="EMBL" id="JADCNL010000005">
    <property type="protein sequence ID" value="KAG0481351.1"/>
    <property type="molecule type" value="Genomic_DNA"/>
</dbReference>
<name>A0A835R249_VANPL</name>
<proteinExistence type="predicted"/>
<dbReference type="AlphaFoldDB" id="A0A835R249"/>
<dbReference type="OrthoDB" id="414133at2759"/>
<reference evidence="1 2" key="1">
    <citation type="journal article" date="2020" name="Nat. Food">
        <title>A phased Vanilla planifolia genome enables genetic improvement of flavour and production.</title>
        <authorList>
            <person name="Hasing T."/>
            <person name="Tang H."/>
            <person name="Brym M."/>
            <person name="Khazi F."/>
            <person name="Huang T."/>
            <person name="Chambers A.H."/>
        </authorList>
    </citation>
    <scope>NUCLEOTIDE SEQUENCE [LARGE SCALE GENOMIC DNA]</scope>
    <source>
        <tissue evidence="1">Leaf</tissue>
    </source>
</reference>
<sequence length="139" mass="15783">MRRKASSPSPGNLIRTLSARSSVPRLAKPSSIFRKSRIILLLLLLLLLLVFLLLLLLLHQFLHVKRKLLLNLKRFRIQFRIRILTIIQCLGPTSQHVYVVLAVDPKLVRAIANSFSSRSFQLAGSIDLPCPREGDLKLL</sequence>
<organism evidence="1 2">
    <name type="scientific">Vanilla planifolia</name>
    <name type="common">Vanilla</name>
    <dbReference type="NCBI Taxonomy" id="51239"/>
    <lineage>
        <taxon>Eukaryota</taxon>
        <taxon>Viridiplantae</taxon>
        <taxon>Streptophyta</taxon>
        <taxon>Embryophyta</taxon>
        <taxon>Tracheophyta</taxon>
        <taxon>Spermatophyta</taxon>
        <taxon>Magnoliopsida</taxon>
        <taxon>Liliopsida</taxon>
        <taxon>Asparagales</taxon>
        <taxon>Orchidaceae</taxon>
        <taxon>Vanilloideae</taxon>
        <taxon>Vanilleae</taxon>
        <taxon>Vanilla</taxon>
    </lineage>
</organism>
<accession>A0A835R249</accession>
<protein>
    <submittedName>
        <fullName evidence="1">Uncharacterized protein</fullName>
    </submittedName>
</protein>
<keyword evidence="2" id="KW-1185">Reference proteome</keyword>
<gene>
    <name evidence="1" type="ORF">HPP92_012209</name>
</gene>
<dbReference type="Proteomes" id="UP000636800">
    <property type="component" value="Chromosome 5"/>
</dbReference>
<evidence type="ECO:0000313" key="2">
    <source>
        <dbReference type="Proteomes" id="UP000636800"/>
    </source>
</evidence>
<comment type="caution">
    <text evidence="1">The sequence shown here is derived from an EMBL/GenBank/DDBJ whole genome shotgun (WGS) entry which is preliminary data.</text>
</comment>
<evidence type="ECO:0000313" key="1">
    <source>
        <dbReference type="EMBL" id="KAG0481351.1"/>
    </source>
</evidence>